<dbReference type="InterPro" id="IPR029068">
    <property type="entry name" value="Glyas_Bleomycin-R_OHBP_Dase"/>
</dbReference>
<dbReference type="Gene3D" id="3.10.180.10">
    <property type="entry name" value="2,3-Dihydroxybiphenyl 1,2-Dioxygenase, domain 1"/>
    <property type="match status" value="1"/>
</dbReference>
<organism evidence="2 3">
    <name type="scientific">Pararhodobacter aggregans</name>
    <dbReference type="NCBI Taxonomy" id="404875"/>
    <lineage>
        <taxon>Bacteria</taxon>
        <taxon>Pseudomonadati</taxon>
        <taxon>Pseudomonadota</taxon>
        <taxon>Alphaproteobacteria</taxon>
        <taxon>Rhodobacterales</taxon>
        <taxon>Paracoccaceae</taxon>
        <taxon>Pararhodobacter</taxon>
    </lineage>
</organism>
<dbReference type="EMBL" id="QDDR01000019">
    <property type="protein sequence ID" value="PVE44995.1"/>
    <property type="molecule type" value="Genomic_DNA"/>
</dbReference>
<accession>A0A2T7UK01</accession>
<comment type="caution">
    <text evidence="2">The sequence shown here is derived from an EMBL/GenBank/DDBJ whole genome shotgun (WGS) entry which is preliminary data.</text>
</comment>
<dbReference type="SUPFAM" id="SSF54593">
    <property type="entry name" value="Glyoxalase/Bleomycin resistance protein/Dihydroxybiphenyl dioxygenase"/>
    <property type="match status" value="1"/>
</dbReference>
<dbReference type="InterPro" id="IPR004360">
    <property type="entry name" value="Glyas_Fos-R_dOase_dom"/>
</dbReference>
<evidence type="ECO:0000313" key="3">
    <source>
        <dbReference type="Proteomes" id="UP000244810"/>
    </source>
</evidence>
<name>A0A2T7UK01_9RHOB</name>
<reference evidence="2 3" key="1">
    <citation type="journal article" date="2011" name="Syst. Appl. Microbiol.">
        <title>Defluviimonas denitrificans gen. nov., sp. nov., and Pararhodobacter aggregans gen. nov., sp. nov., non-phototrophic Rhodobacteraceae from the biofilter of a marine aquaculture.</title>
        <authorList>
            <person name="Foesel B.U."/>
            <person name="Drake H.L."/>
            <person name="Schramm A."/>
        </authorList>
    </citation>
    <scope>NUCLEOTIDE SEQUENCE [LARGE SCALE GENOMIC DNA]</scope>
    <source>
        <strain evidence="2 3">D1-19</strain>
    </source>
</reference>
<dbReference type="PROSITE" id="PS51819">
    <property type="entry name" value="VOC"/>
    <property type="match status" value="1"/>
</dbReference>
<feature type="domain" description="VOC" evidence="1">
    <location>
        <begin position="11"/>
        <end position="132"/>
    </location>
</feature>
<gene>
    <name evidence="2" type="ORF">DDE23_23580</name>
</gene>
<dbReference type="AlphaFoldDB" id="A0A2T7UK01"/>
<dbReference type="Proteomes" id="UP000244810">
    <property type="component" value="Unassembled WGS sequence"/>
</dbReference>
<proteinExistence type="predicted"/>
<evidence type="ECO:0000313" key="2">
    <source>
        <dbReference type="EMBL" id="PVE44995.1"/>
    </source>
</evidence>
<sequence>MRERRIATKETIMQATPMFIFYVTDPAASARFYADALGAPVVYEASDFAILPLGQGARLGLWRTENVQPRAGLAPGGAELDIALADGEALMAAEARLAAQGVTILQPLTTLGFGQAVTVADPDGHRLRLYVPAMP</sequence>
<dbReference type="InterPro" id="IPR037523">
    <property type="entry name" value="VOC_core"/>
</dbReference>
<keyword evidence="3" id="KW-1185">Reference proteome</keyword>
<dbReference type="Pfam" id="PF00903">
    <property type="entry name" value="Glyoxalase"/>
    <property type="match status" value="1"/>
</dbReference>
<protein>
    <submittedName>
        <fullName evidence="2">Drug:proton antiporter</fullName>
    </submittedName>
</protein>
<evidence type="ECO:0000259" key="1">
    <source>
        <dbReference type="PROSITE" id="PS51819"/>
    </source>
</evidence>